<dbReference type="CDD" id="cd06171">
    <property type="entry name" value="Sigma70_r4"/>
    <property type="match status" value="1"/>
</dbReference>
<evidence type="ECO:0000256" key="4">
    <source>
        <dbReference type="ARBA" id="ARBA00023125"/>
    </source>
</evidence>
<name>A0A3M8CNY3_9BACL</name>
<dbReference type="GO" id="GO:0006352">
    <property type="term" value="P:DNA-templated transcription initiation"/>
    <property type="evidence" value="ECO:0007669"/>
    <property type="project" value="InterPro"/>
</dbReference>
<dbReference type="InterPro" id="IPR039425">
    <property type="entry name" value="RNA_pol_sigma-70-like"/>
</dbReference>
<dbReference type="InterPro" id="IPR013325">
    <property type="entry name" value="RNA_pol_sigma_r2"/>
</dbReference>
<keyword evidence="3" id="KW-0731">Sigma factor</keyword>
<dbReference type="InterPro" id="IPR036388">
    <property type="entry name" value="WH-like_DNA-bd_sf"/>
</dbReference>
<dbReference type="InterPro" id="IPR007630">
    <property type="entry name" value="RNA_pol_sigma70_r4"/>
</dbReference>
<dbReference type="SUPFAM" id="SSF88659">
    <property type="entry name" value="Sigma3 and sigma4 domains of RNA polymerase sigma factors"/>
    <property type="match status" value="1"/>
</dbReference>
<feature type="domain" description="RNA polymerase sigma-70 region 4" evidence="7">
    <location>
        <begin position="136"/>
        <end position="180"/>
    </location>
</feature>
<dbReference type="RefSeq" id="WP_122914067.1">
    <property type="nucleotide sequence ID" value="NZ_RHHT01000031.1"/>
</dbReference>
<keyword evidence="2" id="KW-0805">Transcription regulation</keyword>
<gene>
    <name evidence="8" type="ORF">EDM58_14990</name>
</gene>
<proteinExistence type="inferred from homology"/>
<dbReference type="AlphaFoldDB" id="A0A3M8CNY3"/>
<keyword evidence="5" id="KW-0804">Transcription</keyword>
<dbReference type="InterPro" id="IPR014284">
    <property type="entry name" value="RNA_pol_sigma-70_dom"/>
</dbReference>
<evidence type="ECO:0000259" key="6">
    <source>
        <dbReference type="Pfam" id="PF04542"/>
    </source>
</evidence>
<dbReference type="NCBIfam" id="TIGR02937">
    <property type="entry name" value="sigma70-ECF"/>
    <property type="match status" value="1"/>
</dbReference>
<dbReference type="Gene3D" id="1.10.10.10">
    <property type="entry name" value="Winged helix-like DNA-binding domain superfamily/Winged helix DNA-binding domain"/>
    <property type="match status" value="1"/>
</dbReference>
<keyword evidence="4" id="KW-0238">DNA-binding</keyword>
<evidence type="ECO:0000256" key="2">
    <source>
        <dbReference type="ARBA" id="ARBA00023015"/>
    </source>
</evidence>
<dbReference type="Pfam" id="PF04545">
    <property type="entry name" value="Sigma70_r4"/>
    <property type="match status" value="1"/>
</dbReference>
<dbReference type="Pfam" id="PF04542">
    <property type="entry name" value="Sigma70_r2"/>
    <property type="match status" value="1"/>
</dbReference>
<evidence type="ECO:0000256" key="5">
    <source>
        <dbReference type="ARBA" id="ARBA00023163"/>
    </source>
</evidence>
<evidence type="ECO:0000313" key="8">
    <source>
        <dbReference type="EMBL" id="RNB77289.1"/>
    </source>
</evidence>
<evidence type="ECO:0000256" key="3">
    <source>
        <dbReference type="ARBA" id="ARBA00023082"/>
    </source>
</evidence>
<dbReference type="GO" id="GO:0003677">
    <property type="term" value="F:DNA binding"/>
    <property type="evidence" value="ECO:0007669"/>
    <property type="project" value="UniProtKB-KW"/>
</dbReference>
<evidence type="ECO:0000259" key="7">
    <source>
        <dbReference type="Pfam" id="PF04545"/>
    </source>
</evidence>
<dbReference type="SUPFAM" id="SSF88946">
    <property type="entry name" value="Sigma2 domain of RNA polymerase sigma factors"/>
    <property type="match status" value="1"/>
</dbReference>
<dbReference type="PANTHER" id="PTHR43133:SF52">
    <property type="entry name" value="ECF RNA POLYMERASE SIGMA FACTOR SIGL"/>
    <property type="match status" value="1"/>
</dbReference>
<evidence type="ECO:0000313" key="9">
    <source>
        <dbReference type="Proteomes" id="UP000281915"/>
    </source>
</evidence>
<organism evidence="8 9">
    <name type="scientific">Brevibacillus panacihumi</name>
    <dbReference type="NCBI Taxonomy" id="497735"/>
    <lineage>
        <taxon>Bacteria</taxon>
        <taxon>Bacillati</taxon>
        <taxon>Bacillota</taxon>
        <taxon>Bacilli</taxon>
        <taxon>Bacillales</taxon>
        <taxon>Paenibacillaceae</taxon>
        <taxon>Brevibacillus</taxon>
    </lineage>
</organism>
<dbReference type="InterPro" id="IPR007627">
    <property type="entry name" value="RNA_pol_sigma70_r2"/>
</dbReference>
<feature type="domain" description="RNA polymerase sigma-70 region 2" evidence="6">
    <location>
        <begin position="30"/>
        <end position="96"/>
    </location>
</feature>
<evidence type="ECO:0000256" key="1">
    <source>
        <dbReference type="ARBA" id="ARBA00010641"/>
    </source>
</evidence>
<dbReference type="Gene3D" id="1.10.1740.10">
    <property type="match status" value="1"/>
</dbReference>
<dbReference type="PANTHER" id="PTHR43133">
    <property type="entry name" value="RNA POLYMERASE ECF-TYPE SIGMA FACTO"/>
    <property type="match status" value="1"/>
</dbReference>
<dbReference type="GO" id="GO:0016987">
    <property type="term" value="F:sigma factor activity"/>
    <property type="evidence" value="ECO:0007669"/>
    <property type="project" value="UniProtKB-KW"/>
</dbReference>
<protein>
    <submittedName>
        <fullName evidence="8">Sigma-70 family RNA polymerase sigma factor</fullName>
    </submittedName>
</protein>
<dbReference type="Proteomes" id="UP000281915">
    <property type="component" value="Unassembled WGS sequence"/>
</dbReference>
<comment type="similarity">
    <text evidence="1">Belongs to the sigma-70 factor family. ECF subfamily.</text>
</comment>
<accession>A0A3M8CNY3</accession>
<comment type="caution">
    <text evidence="8">The sequence shown here is derived from an EMBL/GenBank/DDBJ whole genome shotgun (WGS) entry which is preliminary data.</text>
</comment>
<dbReference type="EMBL" id="RHHT01000031">
    <property type="protein sequence ID" value="RNB77289.1"/>
    <property type="molecule type" value="Genomic_DNA"/>
</dbReference>
<reference evidence="8 9" key="1">
    <citation type="submission" date="2018-10" db="EMBL/GenBank/DDBJ databases">
        <title>Phylogenomics of Brevibacillus.</title>
        <authorList>
            <person name="Dunlap C."/>
        </authorList>
    </citation>
    <scope>NUCLEOTIDE SEQUENCE [LARGE SCALE GENOMIC DNA]</scope>
    <source>
        <strain evidence="8 9">JCM 15085</strain>
    </source>
</reference>
<sequence length="185" mass="21814">MGYAIQSSARPSATASLVSDYYEARSFCELYDAFFSRINHYLLSRVRNPWDADDLTTVVFMKAWEKFGQYSRTYPFASWIFRIAHNTYIDYLRKKRDIPVDLDDWLDVETDETWQPEQQVLTSEEMSCLRERIDLLSCSQKDVLLLRYYAGLKISQVADVLGKTESSVKMISHRGLRRLKTMYER</sequence>
<dbReference type="InterPro" id="IPR013324">
    <property type="entry name" value="RNA_pol_sigma_r3/r4-like"/>
</dbReference>